<evidence type="ECO:0000313" key="1">
    <source>
        <dbReference type="EMBL" id="DAD86589.1"/>
    </source>
</evidence>
<reference evidence="1" key="1">
    <citation type="journal article" date="2021" name="Proc. Natl. Acad. Sci. U.S.A.">
        <title>A Catalog of Tens of Thousands of Viruses from Human Metagenomes Reveals Hidden Associations with Chronic Diseases.</title>
        <authorList>
            <person name="Tisza M.J."/>
            <person name="Buck C.B."/>
        </authorList>
    </citation>
    <scope>NUCLEOTIDE SEQUENCE</scope>
    <source>
        <strain evidence="1">CtaqI5</strain>
    </source>
</reference>
<sequence>MTVKAVALITLTRVNDGATGPQGAAGTSVASMTQQYYMSDSKTEQTGGSWVESMPTWSNGKYLWTRYKVIYKNPTSTVYTTPVCDSSWEAVNEERTERQSAIETKANEITSKVSETYVSNSAFEHYQNTVSTQFTQTKKDFTWSINQSVTDAKNEMSGQIDNVNGRVDGLKQTTDNVNSYMSFDNDALTLGKSDSTFKTQITNQEWAILKDTEKVTYINDKTMYITDGQFTESLKVGNFGFVPRANGSLDFKKIR</sequence>
<dbReference type="EMBL" id="BK015004">
    <property type="protein sequence ID" value="DAD86589.1"/>
    <property type="molecule type" value="Genomic_DNA"/>
</dbReference>
<protein>
    <submittedName>
        <fullName evidence="1">Tail protein</fullName>
    </submittedName>
</protein>
<accession>A0A8S5MW10</accession>
<name>A0A8S5MW10_9CAUD</name>
<proteinExistence type="predicted"/>
<organism evidence="1">
    <name type="scientific">Siphoviridae sp. ctaqI5</name>
    <dbReference type="NCBI Taxonomy" id="2826390"/>
    <lineage>
        <taxon>Viruses</taxon>
        <taxon>Duplodnaviria</taxon>
        <taxon>Heunggongvirae</taxon>
        <taxon>Uroviricota</taxon>
        <taxon>Caudoviricetes</taxon>
    </lineage>
</organism>